<dbReference type="Gene3D" id="3.20.20.30">
    <property type="entry name" value="Luciferase-like domain"/>
    <property type="match status" value="1"/>
</dbReference>
<feature type="domain" description="Luciferase-like" evidence="2">
    <location>
        <begin position="25"/>
        <end position="186"/>
    </location>
</feature>
<dbReference type="EMBL" id="UINC01028698">
    <property type="protein sequence ID" value="SVB10148.1"/>
    <property type="molecule type" value="Genomic_DNA"/>
</dbReference>
<dbReference type="InterPro" id="IPR050564">
    <property type="entry name" value="F420-G6PD/mer"/>
</dbReference>
<feature type="non-terminal residue" evidence="3">
    <location>
        <position position="261"/>
    </location>
</feature>
<gene>
    <name evidence="3" type="ORF">METZ01_LOCUS163002</name>
</gene>
<evidence type="ECO:0000313" key="3">
    <source>
        <dbReference type="EMBL" id="SVB10148.1"/>
    </source>
</evidence>
<dbReference type="GO" id="GO:0016705">
    <property type="term" value="F:oxidoreductase activity, acting on paired donors, with incorporation or reduction of molecular oxygen"/>
    <property type="evidence" value="ECO:0007669"/>
    <property type="project" value="InterPro"/>
</dbReference>
<protein>
    <recommendedName>
        <fullName evidence="2">Luciferase-like domain-containing protein</fullName>
    </recommendedName>
</protein>
<dbReference type="InterPro" id="IPR036661">
    <property type="entry name" value="Luciferase-like_sf"/>
</dbReference>
<dbReference type="PANTHER" id="PTHR43244">
    <property type="match status" value="1"/>
</dbReference>
<organism evidence="3">
    <name type="scientific">marine metagenome</name>
    <dbReference type="NCBI Taxonomy" id="408172"/>
    <lineage>
        <taxon>unclassified sequences</taxon>
        <taxon>metagenomes</taxon>
        <taxon>ecological metagenomes</taxon>
    </lineage>
</organism>
<name>A0A382B8Q4_9ZZZZ</name>
<evidence type="ECO:0000259" key="2">
    <source>
        <dbReference type="Pfam" id="PF00296"/>
    </source>
</evidence>
<accession>A0A382B8Q4</accession>
<dbReference type="AlphaFoldDB" id="A0A382B8Q4"/>
<dbReference type="PANTHER" id="PTHR43244:SF1">
    <property type="entry name" value="5,10-METHYLENETETRAHYDROMETHANOPTERIN REDUCTASE"/>
    <property type="match status" value="1"/>
</dbReference>
<dbReference type="Pfam" id="PF00296">
    <property type="entry name" value="Bac_luciferase"/>
    <property type="match status" value="1"/>
</dbReference>
<reference evidence="3" key="1">
    <citation type="submission" date="2018-05" db="EMBL/GenBank/DDBJ databases">
        <authorList>
            <person name="Lanie J.A."/>
            <person name="Ng W.-L."/>
            <person name="Kazmierczak K.M."/>
            <person name="Andrzejewski T.M."/>
            <person name="Davidsen T.M."/>
            <person name="Wayne K.J."/>
            <person name="Tettelin H."/>
            <person name="Glass J.I."/>
            <person name="Rusch D."/>
            <person name="Podicherti R."/>
            <person name="Tsui H.-C.T."/>
            <person name="Winkler M.E."/>
        </authorList>
    </citation>
    <scope>NUCLEOTIDE SEQUENCE</scope>
</reference>
<sequence>MAKLKLGIDLHNRASVFMPEQGLDYDLNRLIDLAVLCEELGFYSVSVGDSLLSKPRWRAIPTMAAMAAKTSRIKITSHILMPHLYNNPVLLAQELATLDVISKGRVVLGCGIGAGKSDLVELEHRLCGVPKKRRGKAFDECLMLLKRLWTEEEVTHDGEFWQYEGVRLGLKPHQKPHPPIWVAAGTYLSKAGTGNFGVGERPDDVEGFRLAAAPVDRVARIGDGWLTNHCTADEYKRALPGVRKLATEKYGRDPDALETIY</sequence>
<evidence type="ECO:0000256" key="1">
    <source>
        <dbReference type="ARBA" id="ARBA00023002"/>
    </source>
</evidence>
<proteinExistence type="predicted"/>
<keyword evidence="1" id="KW-0560">Oxidoreductase</keyword>
<dbReference type="SUPFAM" id="SSF51679">
    <property type="entry name" value="Bacterial luciferase-like"/>
    <property type="match status" value="1"/>
</dbReference>
<dbReference type="InterPro" id="IPR011251">
    <property type="entry name" value="Luciferase-like_dom"/>
</dbReference>